<dbReference type="STRING" id="474960.SAMN05216180_1923"/>
<accession>A0A1H8BIL0</accession>
<gene>
    <name evidence="3" type="ORF">SAMN05216180_1923</name>
</gene>
<evidence type="ECO:0000256" key="1">
    <source>
        <dbReference type="SAM" id="MobiDB-lite"/>
    </source>
</evidence>
<dbReference type="Proteomes" id="UP000199158">
    <property type="component" value="Unassembled WGS sequence"/>
</dbReference>
<name>A0A1H8BIL0_9FIRM</name>
<dbReference type="RefSeq" id="WP_092753945.1">
    <property type="nucleotide sequence ID" value="NZ_FOCG01000001.1"/>
</dbReference>
<feature type="region of interest" description="Disordered" evidence="1">
    <location>
        <begin position="151"/>
        <end position="220"/>
    </location>
</feature>
<protein>
    <submittedName>
        <fullName evidence="3">Uncharacterized protein</fullName>
    </submittedName>
</protein>
<feature type="compositionally biased region" description="Low complexity" evidence="1">
    <location>
        <begin position="187"/>
        <end position="210"/>
    </location>
</feature>
<dbReference type="EMBL" id="FOCG01000001">
    <property type="protein sequence ID" value="SEM82606.1"/>
    <property type="molecule type" value="Genomic_DNA"/>
</dbReference>
<proteinExistence type="predicted"/>
<keyword evidence="4" id="KW-1185">Reference proteome</keyword>
<dbReference type="AlphaFoldDB" id="A0A1H8BIL0"/>
<feature type="compositionally biased region" description="Low complexity" evidence="1">
    <location>
        <begin position="167"/>
        <end position="178"/>
    </location>
</feature>
<feature type="compositionally biased region" description="Acidic residues" evidence="1">
    <location>
        <begin position="152"/>
        <end position="163"/>
    </location>
</feature>
<evidence type="ECO:0000256" key="2">
    <source>
        <dbReference type="SAM" id="Phobius"/>
    </source>
</evidence>
<reference evidence="3 4" key="1">
    <citation type="submission" date="2016-10" db="EMBL/GenBank/DDBJ databases">
        <authorList>
            <person name="de Groot N.N."/>
        </authorList>
    </citation>
    <scope>NUCLEOTIDE SEQUENCE [LARGE SCALE GENOMIC DNA]</scope>
    <source>
        <strain evidence="3 4">CGMCC 1.5070</strain>
    </source>
</reference>
<sequence length="258" mass="28716">MKKSMRGTLTYIVTFCLVFALLPVSALQLINSVSPAIGNSEQVYDSSEIVDSGHRRTSRKSTNDADRLAYDYWMGIREDITYASDEAIIYVEAKDYKIIPVQVLEELKDKDVTLEIDYRGDSIIIYGKKMHPIEDYRIYYNLNDLQELYETPVEEPEVPEEPEQTSAPPVKEAPPKVVGTITPPPSSSSQSEASSSSSASESEPDQPAEAITQPAVVQPPKPESSVRLWMVITIASGAIAVISVIVCILSIQRQKRRF</sequence>
<feature type="transmembrane region" description="Helical" evidence="2">
    <location>
        <begin position="228"/>
        <end position="251"/>
    </location>
</feature>
<evidence type="ECO:0000313" key="3">
    <source>
        <dbReference type="EMBL" id="SEM82606.1"/>
    </source>
</evidence>
<keyword evidence="2" id="KW-0812">Transmembrane</keyword>
<organism evidence="3 4">
    <name type="scientific">Hydrogenoanaerobacterium saccharovorans</name>
    <dbReference type="NCBI Taxonomy" id="474960"/>
    <lineage>
        <taxon>Bacteria</taxon>
        <taxon>Bacillati</taxon>
        <taxon>Bacillota</taxon>
        <taxon>Clostridia</taxon>
        <taxon>Eubacteriales</taxon>
        <taxon>Oscillospiraceae</taxon>
        <taxon>Hydrogenoanaerobacterium</taxon>
    </lineage>
</organism>
<keyword evidence="2" id="KW-0472">Membrane</keyword>
<keyword evidence="2" id="KW-1133">Transmembrane helix</keyword>
<evidence type="ECO:0000313" key="4">
    <source>
        <dbReference type="Proteomes" id="UP000199158"/>
    </source>
</evidence>